<dbReference type="PANTHER" id="PTHR33376:SF5">
    <property type="entry name" value="EXTRACYTOPLASMIC SOLUTE RECEPTOR PROTEIN"/>
    <property type="match status" value="1"/>
</dbReference>
<dbReference type="PANTHER" id="PTHR33376">
    <property type="match status" value="1"/>
</dbReference>
<gene>
    <name evidence="2" type="ORF">MNB_SV-10-1110</name>
</gene>
<dbReference type="InterPro" id="IPR026289">
    <property type="entry name" value="SBP_TakP-like"/>
</dbReference>
<dbReference type="Gene3D" id="3.40.190.170">
    <property type="entry name" value="Bacterial extracellular solute-binding protein, family 7"/>
    <property type="match status" value="1"/>
</dbReference>
<dbReference type="Gene3D" id="3.40.190.10">
    <property type="entry name" value="Periplasmic binding protein-like II"/>
    <property type="match status" value="1"/>
</dbReference>
<accession>A0A1W1CV54</accession>
<dbReference type="InterPro" id="IPR018389">
    <property type="entry name" value="DctP_fam"/>
</dbReference>
<dbReference type="GO" id="GO:0055085">
    <property type="term" value="P:transmembrane transport"/>
    <property type="evidence" value="ECO:0007669"/>
    <property type="project" value="InterPro"/>
</dbReference>
<dbReference type="GO" id="GO:0031317">
    <property type="term" value="C:tripartite ATP-independent periplasmic transporter complex"/>
    <property type="evidence" value="ECO:0007669"/>
    <property type="project" value="InterPro"/>
</dbReference>
<dbReference type="PROSITE" id="PS51257">
    <property type="entry name" value="PROKAR_LIPOPROTEIN"/>
    <property type="match status" value="1"/>
</dbReference>
<sequence>MKRRDFITTAALGAGALAFSGCHRAEKKTAENTVNINKGKKVTLKLATSWPAHFPIMGTGVDTFAKRCFELSGGTLEIKVYPKNILVPALQVFDATSAAQIDAFHSGVYYWKGKNPAFSIFGGMPLGLLSEEMITWFKFGGGYELWREMYGKFNLYPLIGGTTGPQMGGWFKKEIKSLSDLKGLKMRIPGLGGEVMKKLGVNPVLLPAGEIYTALERGTIDATEWVGPALDSMMGFDKAAHYYYTGWHEPGSILEITFNKARWEKLSSEHQAIITAASEEMTGTMLQEFRYKNAKALQELPDYVQIKNFPPEFFTAAKKALREVLAEQSRESADFKRALESYQSFYALNEPWSDISTKHLLEIRN</sequence>
<evidence type="ECO:0000256" key="1">
    <source>
        <dbReference type="ARBA" id="ARBA00022729"/>
    </source>
</evidence>
<name>A0A1W1CV54_9ZZZZ</name>
<dbReference type="NCBIfam" id="NF037995">
    <property type="entry name" value="TRAP_S1"/>
    <property type="match status" value="1"/>
</dbReference>
<proteinExistence type="predicted"/>
<reference evidence="2" key="1">
    <citation type="submission" date="2016-10" db="EMBL/GenBank/DDBJ databases">
        <authorList>
            <person name="de Groot N.N."/>
        </authorList>
    </citation>
    <scope>NUCLEOTIDE SEQUENCE</scope>
</reference>
<evidence type="ECO:0008006" key="3">
    <source>
        <dbReference type="Google" id="ProtNLM"/>
    </source>
</evidence>
<organism evidence="2">
    <name type="scientific">hydrothermal vent metagenome</name>
    <dbReference type="NCBI Taxonomy" id="652676"/>
    <lineage>
        <taxon>unclassified sequences</taxon>
        <taxon>metagenomes</taxon>
        <taxon>ecological metagenomes</taxon>
    </lineage>
</organism>
<dbReference type="Pfam" id="PF03480">
    <property type="entry name" value="DctP"/>
    <property type="match status" value="1"/>
</dbReference>
<dbReference type="PIRSF" id="PIRSF039026">
    <property type="entry name" value="SiaP"/>
    <property type="match status" value="1"/>
</dbReference>
<dbReference type="EMBL" id="FPHL01000059">
    <property type="protein sequence ID" value="SFV69649.1"/>
    <property type="molecule type" value="Genomic_DNA"/>
</dbReference>
<keyword evidence="1" id="KW-0732">Signal</keyword>
<dbReference type="CDD" id="cd13604">
    <property type="entry name" value="PBP2_TRAP_ketoacid_lactate_like"/>
    <property type="match status" value="1"/>
</dbReference>
<evidence type="ECO:0000313" key="2">
    <source>
        <dbReference type="EMBL" id="SFV69649.1"/>
    </source>
</evidence>
<protein>
    <recommendedName>
        <fullName evidence="3">TRAP-type C4-dicarboxylate transport system, periplasmic component</fullName>
    </recommendedName>
</protein>
<dbReference type="AlphaFoldDB" id="A0A1W1CV54"/>
<dbReference type="InterPro" id="IPR038404">
    <property type="entry name" value="TRAP_DctP_sf"/>
</dbReference>
<dbReference type="SUPFAM" id="SSF53850">
    <property type="entry name" value="Periplasmic binding protein-like II"/>
    <property type="match status" value="1"/>
</dbReference>